<dbReference type="InParanoid" id="Q239J4"/>
<dbReference type="EMBL" id="GG662731">
    <property type="protein sequence ID" value="EAR93196.3"/>
    <property type="molecule type" value="Genomic_DNA"/>
</dbReference>
<dbReference type="OMA" id="TRYKERT"/>
<evidence type="ECO:0000313" key="2">
    <source>
        <dbReference type="Proteomes" id="UP000009168"/>
    </source>
</evidence>
<dbReference type="Proteomes" id="UP000009168">
    <property type="component" value="Unassembled WGS sequence"/>
</dbReference>
<keyword evidence="2" id="KW-1185">Reference proteome</keyword>
<dbReference type="HOGENOM" id="CLU_1566032_0_0_1"/>
<dbReference type="RefSeq" id="XP_001013441.3">
    <property type="nucleotide sequence ID" value="XM_001013441.3"/>
</dbReference>
<dbReference type="Pfam" id="PF10992">
    <property type="entry name" value="Epiplasmin"/>
    <property type="match status" value="1"/>
</dbReference>
<reference evidence="2" key="1">
    <citation type="journal article" date="2006" name="PLoS Biol.">
        <title>Macronuclear genome sequence of the ciliate Tetrahymena thermophila, a model eukaryote.</title>
        <authorList>
            <person name="Eisen J.A."/>
            <person name="Coyne R.S."/>
            <person name="Wu M."/>
            <person name="Wu D."/>
            <person name="Thiagarajan M."/>
            <person name="Wortman J.R."/>
            <person name="Badger J.H."/>
            <person name="Ren Q."/>
            <person name="Amedeo P."/>
            <person name="Jones K.M."/>
            <person name="Tallon L.J."/>
            <person name="Delcher A.L."/>
            <person name="Salzberg S.L."/>
            <person name="Silva J.C."/>
            <person name="Haas B.J."/>
            <person name="Majoros W.H."/>
            <person name="Farzad M."/>
            <person name="Carlton J.M."/>
            <person name="Smith R.K. Jr."/>
            <person name="Garg J."/>
            <person name="Pearlman R.E."/>
            <person name="Karrer K.M."/>
            <person name="Sun L."/>
            <person name="Manning G."/>
            <person name="Elde N.C."/>
            <person name="Turkewitz A.P."/>
            <person name="Asai D.J."/>
            <person name="Wilkes D.E."/>
            <person name="Wang Y."/>
            <person name="Cai H."/>
            <person name="Collins K."/>
            <person name="Stewart B.A."/>
            <person name="Lee S.R."/>
            <person name="Wilamowska K."/>
            <person name="Weinberg Z."/>
            <person name="Ruzzo W.L."/>
            <person name="Wloga D."/>
            <person name="Gaertig J."/>
            <person name="Frankel J."/>
            <person name="Tsao C.-C."/>
            <person name="Gorovsky M.A."/>
            <person name="Keeling P.J."/>
            <person name="Waller R.F."/>
            <person name="Patron N.J."/>
            <person name="Cherry J.M."/>
            <person name="Stover N.A."/>
            <person name="Krieger C.J."/>
            <person name="del Toro C."/>
            <person name="Ryder H.F."/>
            <person name="Williamson S.C."/>
            <person name="Barbeau R.A."/>
            <person name="Hamilton E.P."/>
            <person name="Orias E."/>
        </authorList>
    </citation>
    <scope>NUCLEOTIDE SEQUENCE [LARGE SCALE GENOMIC DNA]</scope>
    <source>
        <strain evidence="2">SB210</strain>
    </source>
</reference>
<organism evidence="1 2">
    <name type="scientific">Tetrahymena thermophila (strain SB210)</name>
    <dbReference type="NCBI Taxonomy" id="312017"/>
    <lineage>
        <taxon>Eukaryota</taxon>
        <taxon>Sar</taxon>
        <taxon>Alveolata</taxon>
        <taxon>Ciliophora</taxon>
        <taxon>Intramacronucleata</taxon>
        <taxon>Oligohymenophorea</taxon>
        <taxon>Hymenostomatida</taxon>
        <taxon>Tetrahymenina</taxon>
        <taxon>Tetrahymenidae</taxon>
        <taxon>Tetrahymena</taxon>
    </lineage>
</organism>
<dbReference type="OrthoDB" id="286864at2759"/>
<dbReference type="InterPro" id="IPR021258">
    <property type="entry name" value="Epiplasmin"/>
</dbReference>
<gene>
    <name evidence="1" type="ORF">TTHERM_01227760</name>
</gene>
<accession>Q239J4</accession>
<dbReference type="eggNOG" id="ENOG502R2RP">
    <property type="taxonomic scope" value="Eukaryota"/>
</dbReference>
<name>Q239J4_TETTS</name>
<proteinExistence type="predicted"/>
<dbReference type="KEGG" id="tet:TTHERM_01227760"/>
<protein>
    <submittedName>
        <fullName evidence="1">Uncharacterized protein</fullName>
    </submittedName>
</protein>
<dbReference type="AlphaFoldDB" id="Q239J4"/>
<dbReference type="GeneID" id="7842471"/>
<sequence length="171" mass="19943">MAKYVPPISQSNVQVVPQVQPVIYQSVVPVQVQPLYQSYVSYPTYSYVKQQPQVQTAQIPAQQQQYQSVGSTQPSVAYQAAESQIKAPLRGSSRIEYIPYQRKVIDYEQQVQTQIVPKERYVTDYYAVEHTTNYVPQTYYDSYVDYVPVTRYKERTEYYPVESSRTVINRL</sequence>
<evidence type="ECO:0000313" key="1">
    <source>
        <dbReference type="EMBL" id="EAR93196.3"/>
    </source>
</evidence>